<dbReference type="GO" id="GO:0016787">
    <property type="term" value="F:hydrolase activity"/>
    <property type="evidence" value="ECO:0007669"/>
    <property type="project" value="UniProtKB-KW"/>
</dbReference>
<dbReference type="AlphaFoldDB" id="A0A919YRE5"/>
<dbReference type="Pfam" id="PF12697">
    <property type="entry name" value="Abhydrolase_6"/>
    <property type="match status" value="1"/>
</dbReference>
<gene>
    <name evidence="3" type="ORF">J40TS1_43450</name>
</gene>
<dbReference type="InterPro" id="IPR050266">
    <property type="entry name" value="AB_hydrolase_sf"/>
</dbReference>
<comment type="caution">
    <text evidence="3">The sequence shown here is derived from an EMBL/GenBank/DDBJ whole genome shotgun (WGS) entry which is preliminary data.</text>
</comment>
<dbReference type="PANTHER" id="PTHR43798:SF31">
    <property type="entry name" value="AB HYDROLASE SUPERFAMILY PROTEIN YCLE"/>
    <property type="match status" value="1"/>
</dbReference>
<evidence type="ECO:0000256" key="1">
    <source>
        <dbReference type="ARBA" id="ARBA00022801"/>
    </source>
</evidence>
<dbReference type="InterPro" id="IPR000639">
    <property type="entry name" value="Epox_hydrolase-like"/>
</dbReference>
<organism evidence="3 4">
    <name type="scientific">Paenibacillus montaniterrae</name>
    <dbReference type="NCBI Taxonomy" id="429341"/>
    <lineage>
        <taxon>Bacteria</taxon>
        <taxon>Bacillati</taxon>
        <taxon>Bacillota</taxon>
        <taxon>Bacilli</taxon>
        <taxon>Bacillales</taxon>
        <taxon>Paenibacillaceae</taxon>
        <taxon>Paenibacillus</taxon>
    </lineage>
</organism>
<evidence type="ECO:0000313" key="3">
    <source>
        <dbReference type="EMBL" id="GIP18703.1"/>
    </source>
</evidence>
<feature type="domain" description="AB hydrolase-1" evidence="2">
    <location>
        <begin position="26"/>
        <end position="247"/>
    </location>
</feature>
<name>A0A919YRE5_9BACL</name>
<keyword evidence="4" id="KW-1185">Reference proteome</keyword>
<keyword evidence="1" id="KW-0378">Hydrolase</keyword>
<evidence type="ECO:0000313" key="4">
    <source>
        <dbReference type="Proteomes" id="UP000683139"/>
    </source>
</evidence>
<dbReference type="InterPro" id="IPR000073">
    <property type="entry name" value="AB_hydrolase_1"/>
</dbReference>
<dbReference type="PRINTS" id="PR00111">
    <property type="entry name" value="ABHYDROLASE"/>
</dbReference>
<dbReference type="EMBL" id="BOSE01000010">
    <property type="protein sequence ID" value="GIP18703.1"/>
    <property type="molecule type" value="Genomic_DNA"/>
</dbReference>
<dbReference type="Proteomes" id="UP000683139">
    <property type="component" value="Unassembled WGS sequence"/>
</dbReference>
<reference evidence="3" key="1">
    <citation type="submission" date="2021-03" db="EMBL/GenBank/DDBJ databases">
        <title>Antimicrobial resistance genes in bacteria isolated from Japanese honey, and their potential for conferring macrolide and lincosamide resistance in the American foulbrood pathogen Paenibacillus larvae.</title>
        <authorList>
            <person name="Okamoto M."/>
            <person name="Kumagai M."/>
            <person name="Kanamori H."/>
            <person name="Takamatsu D."/>
        </authorList>
    </citation>
    <scope>NUCLEOTIDE SEQUENCE</scope>
    <source>
        <strain evidence="3">J40TS1</strain>
    </source>
</reference>
<accession>A0A919YRE5</accession>
<dbReference type="InterPro" id="IPR029058">
    <property type="entry name" value="AB_hydrolase_fold"/>
</dbReference>
<sequence length="266" mass="29428">MGFFVEVEQGVKLYVEDVNPQGSQTIVFLHGWPLSHKQFEYQFDVLPSYGARCIGIDWRGFGKSDKPFTGYNLDRLSDDIRAVIDALGLANFVMLGHSTGGAITVRYMSRHQGFGAKGIVLLDAAVPTGIPQATADQFISMTLNDRPHMLQMLTNQFFFQYATQPLQQWFFNLGLEASGWSTAAIMRMLSEFDLTADLAKIQVPALILHGVHDQVVPFSQAELMHKLLPGSQLVPLANGGHGAFWEERNSVNNAIIQWLGLAAATN</sequence>
<dbReference type="SUPFAM" id="SSF53474">
    <property type="entry name" value="alpha/beta-Hydrolases"/>
    <property type="match status" value="1"/>
</dbReference>
<dbReference type="GO" id="GO:0016020">
    <property type="term" value="C:membrane"/>
    <property type="evidence" value="ECO:0007669"/>
    <property type="project" value="TreeGrafter"/>
</dbReference>
<dbReference type="PRINTS" id="PR00412">
    <property type="entry name" value="EPOXHYDRLASE"/>
</dbReference>
<dbReference type="PANTHER" id="PTHR43798">
    <property type="entry name" value="MONOACYLGLYCEROL LIPASE"/>
    <property type="match status" value="1"/>
</dbReference>
<protein>
    <submittedName>
        <fullName evidence="3">Non-heme chloroperoxidase</fullName>
    </submittedName>
</protein>
<evidence type="ECO:0000259" key="2">
    <source>
        <dbReference type="Pfam" id="PF12697"/>
    </source>
</evidence>
<dbReference type="RefSeq" id="WP_213519364.1">
    <property type="nucleotide sequence ID" value="NZ_BOSE01000010.1"/>
</dbReference>
<proteinExistence type="predicted"/>
<dbReference type="Gene3D" id="3.40.50.1820">
    <property type="entry name" value="alpha/beta hydrolase"/>
    <property type="match status" value="1"/>
</dbReference>